<feature type="region of interest" description="Disordered" evidence="1">
    <location>
        <begin position="49"/>
        <end position="76"/>
    </location>
</feature>
<evidence type="ECO:0000256" key="1">
    <source>
        <dbReference type="SAM" id="MobiDB-lite"/>
    </source>
</evidence>
<organism evidence="2 3">
    <name type="scientific">Patellaria atrata CBS 101060</name>
    <dbReference type="NCBI Taxonomy" id="1346257"/>
    <lineage>
        <taxon>Eukaryota</taxon>
        <taxon>Fungi</taxon>
        <taxon>Dikarya</taxon>
        <taxon>Ascomycota</taxon>
        <taxon>Pezizomycotina</taxon>
        <taxon>Dothideomycetes</taxon>
        <taxon>Dothideomycetes incertae sedis</taxon>
        <taxon>Patellariales</taxon>
        <taxon>Patellariaceae</taxon>
        <taxon>Patellaria</taxon>
    </lineage>
</organism>
<proteinExistence type="predicted"/>
<dbReference type="EMBL" id="MU006117">
    <property type="protein sequence ID" value="KAF2834528.1"/>
    <property type="molecule type" value="Genomic_DNA"/>
</dbReference>
<gene>
    <name evidence="2" type="ORF">M501DRAFT_520104</name>
</gene>
<dbReference type="Proteomes" id="UP000799429">
    <property type="component" value="Unassembled WGS sequence"/>
</dbReference>
<sequence length="76" mass="8935">MHFDWQERTDLDACKTVREKMSREEAQLFAKRTHDAVKWARNNLEKAQATQAKSANKHRREPDFGPGDYVFISRKG</sequence>
<keyword evidence="3" id="KW-1185">Reference proteome</keyword>
<protein>
    <submittedName>
        <fullName evidence="2">Uncharacterized protein</fullName>
    </submittedName>
</protein>
<accession>A0A9P4S3S1</accession>
<dbReference type="AlphaFoldDB" id="A0A9P4S3S1"/>
<reference evidence="2" key="1">
    <citation type="journal article" date="2020" name="Stud. Mycol.">
        <title>101 Dothideomycetes genomes: a test case for predicting lifestyles and emergence of pathogens.</title>
        <authorList>
            <person name="Haridas S."/>
            <person name="Albert R."/>
            <person name="Binder M."/>
            <person name="Bloem J."/>
            <person name="Labutti K."/>
            <person name="Salamov A."/>
            <person name="Andreopoulos B."/>
            <person name="Baker S."/>
            <person name="Barry K."/>
            <person name="Bills G."/>
            <person name="Bluhm B."/>
            <person name="Cannon C."/>
            <person name="Castanera R."/>
            <person name="Culley D."/>
            <person name="Daum C."/>
            <person name="Ezra D."/>
            <person name="Gonzalez J."/>
            <person name="Henrissat B."/>
            <person name="Kuo A."/>
            <person name="Liang C."/>
            <person name="Lipzen A."/>
            <person name="Lutzoni F."/>
            <person name="Magnuson J."/>
            <person name="Mondo S."/>
            <person name="Nolan M."/>
            <person name="Ohm R."/>
            <person name="Pangilinan J."/>
            <person name="Park H.-J."/>
            <person name="Ramirez L."/>
            <person name="Alfaro M."/>
            <person name="Sun H."/>
            <person name="Tritt A."/>
            <person name="Yoshinaga Y."/>
            <person name="Zwiers L.-H."/>
            <person name="Turgeon B."/>
            <person name="Goodwin S."/>
            <person name="Spatafora J."/>
            <person name="Crous P."/>
            <person name="Grigoriev I."/>
        </authorList>
    </citation>
    <scope>NUCLEOTIDE SEQUENCE</scope>
    <source>
        <strain evidence="2">CBS 101060</strain>
    </source>
</reference>
<name>A0A9P4S3S1_9PEZI</name>
<comment type="caution">
    <text evidence="2">The sequence shown here is derived from an EMBL/GenBank/DDBJ whole genome shotgun (WGS) entry which is preliminary data.</text>
</comment>
<evidence type="ECO:0000313" key="3">
    <source>
        <dbReference type="Proteomes" id="UP000799429"/>
    </source>
</evidence>
<evidence type="ECO:0000313" key="2">
    <source>
        <dbReference type="EMBL" id="KAF2834528.1"/>
    </source>
</evidence>
<dbReference type="OrthoDB" id="5242881at2759"/>